<evidence type="ECO:0000259" key="6">
    <source>
        <dbReference type="Pfam" id="PF02729"/>
    </source>
</evidence>
<evidence type="ECO:0000259" key="5">
    <source>
        <dbReference type="Pfam" id="PF00185"/>
    </source>
</evidence>
<dbReference type="InterPro" id="IPR006130">
    <property type="entry name" value="Asp/Orn_carbamoylTrfase"/>
</dbReference>
<proteinExistence type="inferred from homology"/>
<feature type="domain" description="Aspartate/ornithine carbamoyltransferase carbamoyl-P binding" evidence="6">
    <location>
        <begin position="80"/>
        <end position="185"/>
    </location>
</feature>
<evidence type="ECO:0000256" key="2">
    <source>
        <dbReference type="ARBA" id="ARBA00013007"/>
    </source>
</evidence>
<comment type="caution">
    <text evidence="7">The sequence shown here is derived from an EMBL/GenBank/DDBJ whole genome shotgun (WGS) entry which is preliminary data.</text>
</comment>
<gene>
    <name evidence="7" type="ORF">ILEXP_LOCUS46242</name>
</gene>
<feature type="domain" description="Aspartate/ornithine carbamoyltransferase Asp/Orn-binding" evidence="5">
    <location>
        <begin position="290"/>
        <end position="407"/>
    </location>
</feature>
<dbReference type="PANTHER" id="PTHR45753:SF3">
    <property type="entry name" value="ORNITHINE TRANSCARBAMYLASE, MITOCHONDRIAL"/>
    <property type="match status" value="1"/>
</dbReference>
<protein>
    <recommendedName>
        <fullName evidence="2">ornithine carbamoyltransferase</fullName>
        <ecNumber evidence="2">2.1.3.3</ecNumber>
    </recommendedName>
</protein>
<dbReference type="Proteomes" id="UP001642360">
    <property type="component" value="Unassembled WGS sequence"/>
</dbReference>
<organism evidence="7 8">
    <name type="scientific">Ilex paraguariensis</name>
    <name type="common">yerba mate</name>
    <dbReference type="NCBI Taxonomy" id="185542"/>
    <lineage>
        <taxon>Eukaryota</taxon>
        <taxon>Viridiplantae</taxon>
        <taxon>Streptophyta</taxon>
        <taxon>Embryophyta</taxon>
        <taxon>Tracheophyta</taxon>
        <taxon>Spermatophyta</taxon>
        <taxon>Magnoliopsida</taxon>
        <taxon>eudicotyledons</taxon>
        <taxon>Gunneridae</taxon>
        <taxon>Pentapetalae</taxon>
        <taxon>asterids</taxon>
        <taxon>campanulids</taxon>
        <taxon>Aquifoliales</taxon>
        <taxon>Aquifoliaceae</taxon>
        <taxon>Ilex</taxon>
    </lineage>
</organism>
<comment type="similarity">
    <text evidence="1">Belongs to the aspartate/ornithine carbamoyltransferase superfamily. OTCase family.</text>
</comment>
<evidence type="ECO:0000313" key="8">
    <source>
        <dbReference type="Proteomes" id="UP001642360"/>
    </source>
</evidence>
<dbReference type="Pfam" id="PF00185">
    <property type="entry name" value="OTCace"/>
    <property type="match status" value="1"/>
</dbReference>
<dbReference type="AlphaFoldDB" id="A0ABC8UBU1"/>
<evidence type="ECO:0000313" key="7">
    <source>
        <dbReference type="EMBL" id="CAK9176386.1"/>
    </source>
</evidence>
<dbReference type="SUPFAM" id="SSF53671">
    <property type="entry name" value="Aspartate/ornithine carbamoyltransferase"/>
    <property type="match status" value="2"/>
</dbReference>
<dbReference type="EMBL" id="CAUOFW020006824">
    <property type="protein sequence ID" value="CAK9176386.1"/>
    <property type="molecule type" value="Genomic_DNA"/>
</dbReference>
<keyword evidence="8" id="KW-1185">Reference proteome</keyword>
<dbReference type="PANTHER" id="PTHR45753">
    <property type="entry name" value="ORNITHINE CARBAMOYLTRANSFERASE, MITOCHONDRIAL"/>
    <property type="match status" value="1"/>
</dbReference>
<evidence type="ECO:0000256" key="4">
    <source>
        <dbReference type="RuleBase" id="RU003634"/>
    </source>
</evidence>
<name>A0ABC8UBU1_9AQUA</name>
<dbReference type="EC" id="2.1.3.3" evidence="2"/>
<dbReference type="InterPro" id="IPR036901">
    <property type="entry name" value="Asp/Orn_carbamoylTrfase_sf"/>
</dbReference>
<evidence type="ECO:0000256" key="1">
    <source>
        <dbReference type="ARBA" id="ARBA00007805"/>
    </source>
</evidence>
<dbReference type="Gene3D" id="3.40.50.1370">
    <property type="entry name" value="Aspartate/ornithine carbamoyltransferase"/>
    <property type="match status" value="3"/>
</dbReference>
<evidence type="ECO:0000256" key="3">
    <source>
        <dbReference type="ARBA" id="ARBA00022679"/>
    </source>
</evidence>
<dbReference type="Pfam" id="PF02729">
    <property type="entry name" value="OTCace_N"/>
    <property type="match status" value="1"/>
</dbReference>
<dbReference type="InterPro" id="IPR006131">
    <property type="entry name" value="Asp_carbamoyltransf_Asp/Orn-bd"/>
</dbReference>
<reference evidence="7 8" key="1">
    <citation type="submission" date="2024-02" db="EMBL/GenBank/DDBJ databases">
        <authorList>
            <person name="Vignale AGUSTIN F."/>
            <person name="Sosa J E."/>
            <person name="Modenutti C."/>
        </authorList>
    </citation>
    <scope>NUCLEOTIDE SEQUENCE [LARGE SCALE GENOMIC DNA]</scope>
</reference>
<dbReference type="GO" id="GO:0004585">
    <property type="term" value="F:ornithine carbamoyltransferase activity"/>
    <property type="evidence" value="ECO:0007669"/>
    <property type="project" value="UniProtKB-EC"/>
</dbReference>
<accession>A0ABC8UBU1</accession>
<dbReference type="InterPro" id="IPR006132">
    <property type="entry name" value="Asp/Orn_carbamoyltranf_P-bd"/>
</dbReference>
<keyword evidence="3 4" id="KW-0808">Transferase</keyword>
<dbReference type="PRINTS" id="PR00100">
    <property type="entry name" value="AOTCASE"/>
</dbReference>
<sequence>MAGIFSPASTVRSSYTASLSSASSWSLSSENRRHSLRSPGVFVSFPDSVPAIRRRISCQSSATSATSFPVGEKEKAGLNDFLHISDFDKATILKILDRAREVKALLKSGERTYLPFKGKTMAMIVAKPSMRTWVSFETGFYLLGGHVLYLGPDDIQMGKREETHDVAHVLARYNDIIMARVFAHQGCCTKNIVVITMRLRFQSEGISDAHVFKVEPVLVIVLLLITVYPATPLGDILDMATFATVPVNNGLTDYNHPRQIMADVLTIIEHIGCLCWRWKQHCALLATDGSSYPFHFVCACPKGIEPNEKTVQKLQQAGVSKIEITDDPKEAVRRADVVYSDVGLAWGKRKRLHIDIKCFKDFRYTVDEELMMLAGRKAYFMHCLPAERGVQVTHGVIEAPNSIVFPKLRTAYMDRMQSCFMRLACDSTPLPEWLHFKISLFQRFSLHLYFFIFGISRSLAM</sequence>